<dbReference type="InterPro" id="IPR051928">
    <property type="entry name" value="NorD/CobT"/>
</dbReference>
<sequence>MEDIVGGWWDKLARRAARRGFPEYAAELAQVTAQAPLFFRAMGGDPALALRSTVGTEHGARRGWLQRLAGTGARMELAWRDSQALYLPERIDCFPSAALNRDCYFWLLAQAAYAADSDGDWLSRNRLAAARALADMPGLAAVYRRLAAAALAQRPNPSGLPPAEAAVERAIQAALSWPEHAVTLPPLSRPPQPVPLWLHPEPPLTEAEGQGSRHADGERGGGKDAQRQRRRYRARRMEQDQRKNGMLMVFRAESLFTWDEYVKVNRHNDDDDDGNGNGNGEIAAEDMNRLTLGQDAHTRGSRLRFDLDLPAAAYDDTPLGPGIKLPEWHWKRQCLVEDHCLLRPMLPRDAAPAPLPERLQPLARRLRRQFQALAPERRRRSGETAGPDIDLDRLIRFLAERRGGAALSEPALYQDWPPGERSLACLTLADLSLSTESWLGETGRVIDVIRDSLLLFAEALSASGDDFGLYGFSSLRRQEVRLQILKDFADRYDDAARGRILAIRPGYYTRMGAAIRQCTRILSQRPAQRRLLLLISDGKPNDLDHYEGRYGIEDTRQAVLEARRAGLTPFCVTIDREAGDYLPHLFGLNGYALVRQAERLPQALTRLYASLTS</sequence>
<feature type="domain" description="VWFA" evidence="2">
    <location>
        <begin position="424"/>
        <end position="611"/>
    </location>
</feature>
<comment type="caution">
    <text evidence="3">The sequence shown here is derived from an EMBL/GenBank/DDBJ whole genome shotgun (WGS) entry which is preliminary data.</text>
</comment>
<dbReference type="SUPFAM" id="SSF53300">
    <property type="entry name" value="vWA-like"/>
    <property type="match status" value="1"/>
</dbReference>
<proteinExistence type="predicted"/>
<feature type="compositionally biased region" description="Basic and acidic residues" evidence="1">
    <location>
        <begin position="211"/>
        <end position="227"/>
    </location>
</feature>
<dbReference type="InterPro" id="IPR036465">
    <property type="entry name" value="vWFA_dom_sf"/>
</dbReference>
<evidence type="ECO:0000313" key="3">
    <source>
        <dbReference type="EMBL" id="NHR06034.1"/>
    </source>
</evidence>
<dbReference type="PANTHER" id="PTHR41248:SF1">
    <property type="entry name" value="NORD PROTEIN"/>
    <property type="match status" value="1"/>
</dbReference>
<feature type="region of interest" description="Disordered" evidence="1">
    <location>
        <begin position="193"/>
        <end position="238"/>
    </location>
</feature>
<organism evidence="3 4">
    <name type="scientific">Chromobacterium fluminis</name>
    <dbReference type="NCBI Taxonomy" id="3044269"/>
    <lineage>
        <taxon>Bacteria</taxon>
        <taxon>Pseudomonadati</taxon>
        <taxon>Pseudomonadota</taxon>
        <taxon>Betaproteobacteria</taxon>
        <taxon>Neisseriales</taxon>
        <taxon>Chromobacteriaceae</taxon>
        <taxon>Chromobacterium</taxon>
    </lineage>
</organism>
<dbReference type="SMART" id="SM00327">
    <property type="entry name" value="VWA"/>
    <property type="match status" value="1"/>
</dbReference>
<dbReference type="Proteomes" id="UP001515641">
    <property type="component" value="Unassembled WGS sequence"/>
</dbReference>
<dbReference type="RefSeq" id="WP_166452186.1">
    <property type="nucleotide sequence ID" value="NZ_JAAOMA010000016.1"/>
</dbReference>
<dbReference type="Gene3D" id="3.40.50.410">
    <property type="entry name" value="von Willebrand factor, type A domain"/>
    <property type="match status" value="1"/>
</dbReference>
<gene>
    <name evidence="3" type="ORF">HA052_12590</name>
</gene>
<reference evidence="3 4" key="1">
    <citation type="submission" date="2020-03" db="EMBL/GenBank/DDBJ databases">
        <title>Draft genome sequence of environmentally isolated cultures.</title>
        <authorList>
            <person name="Wilson H.S."/>
            <person name="De Leon M.E."/>
        </authorList>
    </citation>
    <scope>NUCLEOTIDE SEQUENCE [LARGE SCALE GENOMIC DNA]</scope>
    <source>
        <strain evidence="3 4">HSC-31F16</strain>
    </source>
</reference>
<evidence type="ECO:0000259" key="2">
    <source>
        <dbReference type="PROSITE" id="PS50234"/>
    </source>
</evidence>
<dbReference type="EMBL" id="JAAOMA010000016">
    <property type="protein sequence ID" value="NHR06034.1"/>
    <property type="molecule type" value="Genomic_DNA"/>
</dbReference>
<dbReference type="Pfam" id="PF00092">
    <property type="entry name" value="VWA"/>
    <property type="match status" value="1"/>
</dbReference>
<evidence type="ECO:0000313" key="4">
    <source>
        <dbReference type="Proteomes" id="UP001515641"/>
    </source>
</evidence>
<evidence type="ECO:0000256" key="1">
    <source>
        <dbReference type="SAM" id="MobiDB-lite"/>
    </source>
</evidence>
<dbReference type="PROSITE" id="PS50234">
    <property type="entry name" value="VWFA"/>
    <property type="match status" value="1"/>
</dbReference>
<dbReference type="InterPro" id="IPR002035">
    <property type="entry name" value="VWF_A"/>
</dbReference>
<name>A0ABX0L2W1_9NEIS</name>
<dbReference type="CDD" id="cd01454">
    <property type="entry name" value="vWA_norD_type"/>
    <property type="match status" value="1"/>
</dbReference>
<protein>
    <submittedName>
        <fullName evidence="3">Nitric oxide reductase</fullName>
    </submittedName>
</protein>
<accession>A0ABX0L2W1</accession>
<keyword evidence="4" id="KW-1185">Reference proteome</keyword>
<dbReference type="PANTHER" id="PTHR41248">
    <property type="entry name" value="NORD PROTEIN"/>
    <property type="match status" value="1"/>
</dbReference>